<protein>
    <submittedName>
        <fullName evidence="2">Uncharacterized protein</fullName>
    </submittedName>
</protein>
<dbReference type="Proteomes" id="UP000298030">
    <property type="component" value="Unassembled WGS sequence"/>
</dbReference>
<accession>A0A4Y7U000</accession>
<organism evidence="2 3">
    <name type="scientific">Coprinellus micaceus</name>
    <name type="common">Glistening ink-cap mushroom</name>
    <name type="synonym">Coprinus micaceus</name>
    <dbReference type="NCBI Taxonomy" id="71717"/>
    <lineage>
        <taxon>Eukaryota</taxon>
        <taxon>Fungi</taxon>
        <taxon>Dikarya</taxon>
        <taxon>Basidiomycota</taxon>
        <taxon>Agaricomycotina</taxon>
        <taxon>Agaricomycetes</taxon>
        <taxon>Agaricomycetidae</taxon>
        <taxon>Agaricales</taxon>
        <taxon>Agaricineae</taxon>
        <taxon>Psathyrellaceae</taxon>
        <taxon>Coprinellus</taxon>
    </lineage>
</organism>
<dbReference type="AlphaFoldDB" id="A0A4Y7U000"/>
<reference evidence="2 3" key="1">
    <citation type="journal article" date="2019" name="Nat. Ecol. Evol.">
        <title>Megaphylogeny resolves global patterns of mushroom evolution.</title>
        <authorList>
            <person name="Varga T."/>
            <person name="Krizsan K."/>
            <person name="Foldi C."/>
            <person name="Dima B."/>
            <person name="Sanchez-Garcia M."/>
            <person name="Sanchez-Ramirez S."/>
            <person name="Szollosi G.J."/>
            <person name="Szarkandi J.G."/>
            <person name="Papp V."/>
            <person name="Albert L."/>
            <person name="Andreopoulos W."/>
            <person name="Angelini C."/>
            <person name="Antonin V."/>
            <person name="Barry K.W."/>
            <person name="Bougher N.L."/>
            <person name="Buchanan P."/>
            <person name="Buyck B."/>
            <person name="Bense V."/>
            <person name="Catcheside P."/>
            <person name="Chovatia M."/>
            <person name="Cooper J."/>
            <person name="Damon W."/>
            <person name="Desjardin D."/>
            <person name="Finy P."/>
            <person name="Geml J."/>
            <person name="Haridas S."/>
            <person name="Hughes K."/>
            <person name="Justo A."/>
            <person name="Karasinski D."/>
            <person name="Kautmanova I."/>
            <person name="Kiss B."/>
            <person name="Kocsube S."/>
            <person name="Kotiranta H."/>
            <person name="LaButti K.M."/>
            <person name="Lechner B.E."/>
            <person name="Liimatainen K."/>
            <person name="Lipzen A."/>
            <person name="Lukacs Z."/>
            <person name="Mihaltcheva S."/>
            <person name="Morgado L.N."/>
            <person name="Niskanen T."/>
            <person name="Noordeloos M.E."/>
            <person name="Ohm R.A."/>
            <person name="Ortiz-Santana B."/>
            <person name="Ovrebo C."/>
            <person name="Racz N."/>
            <person name="Riley R."/>
            <person name="Savchenko A."/>
            <person name="Shiryaev A."/>
            <person name="Soop K."/>
            <person name="Spirin V."/>
            <person name="Szebenyi C."/>
            <person name="Tomsovsky M."/>
            <person name="Tulloss R.E."/>
            <person name="Uehling J."/>
            <person name="Grigoriev I.V."/>
            <person name="Vagvolgyi C."/>
            <person name="Papp T."/>
            <person name="Martin F.M."/>
            <person name="Miettinen O."/>
            <person name="Hibbett D.S."/>
            <person name="Nagy L.G."/>
        </authorList>
    </citation>
    <scope>NUCLEOTIDE SEQUENCE [LARGE SCALE GENOMIC DNA]</scope>
    <source>
        <strain evidence="2 3">FP101781</strain>
    </source>
</reference>
<dbReference type="OrthoDB" id="3053621at2759"/>
<sequence length="173" mass="19197">MALLQDEILRHSVVELLSLMATNAKARRTMSLEIVSLAFGTSDVSLLGHCELLSQLLSDGRFEHEPTDKVMLFAASAMMTRPDFAPYRFKISTALCCRYGSDTAFQAPETAEGNQDALVEWFTLALFGRHATVREVEKWLERCGAWLDHPSAGEKLSRSVSRSESSTPAPEDD</sequence>
<gene>
    <name evidence="2" type="ORF">FA13DRAFT_10714</name>
</gene>
<proteinExistence type="predicted"/>
<evidence type="ECO:0000313" key="3">
    <source>
        <dbReference type="Proteomes" id="UP000298030"/>
    </source>
</evidence>
<dbReference type="EMBL" id="QPFP01000001">
    <property type="protein sequence ID" value="TEB39584.1"/>
    <property type="molecule type" value="Genomic_DNA"/>
</dbReference>
<keyword evidence="3" id="KW-1185">Reference proteome</keyword>
<comment type="caution">
    <text evidence="2">The sequence shown here is derived from an EMBL/GenBank/DDBJ whole genome shotgun (WGS) entry which is preliminary data.</text>
</comment>
<evidence type="ECO:0000313" key="2">
    <source>
        <dbReference type="EMBL" id="TEB39584.1"/>
    </source>
</evidence>
<evidence type="ECO:0000256" key="1">
    <source>
        <dbReference type="SAM" id="MobiDB-lite"/>
    </source>
</evidence>
<name>A0A4Y7U000_COPMI</name>
<feature type="region of interest" description="Disordered" evidence="1">
    <location>
        <begin position="150"/>
        <end position="173"/>
    </location>
</feature>